<gene>
    <name evidence="3" type="ORF">GIL414_LOCUS24749</name>
</gene>
<dbReference type="Pfam" id="PF07883">
    <property type="entry name" value="Cupin_2"/>
    <property type="match status" value="1"/>
</dbReference>
<evidence type="ECO:0000313" key="4">
    <source>
        <dbReference type="Proteomes" id="UP000681720"/>
    </source>
</evidence>
<sequence>LKTMTEKFIHFSILLLLLSHEVVLINSSDVISTRRCPSKCTITGLNRNSFHRLEQDCPNSESFVKCSTSLWLIANGTLIVSFDGDSSAQAINESLTPSLFHKFFYHHTQVTFYANVSETQVNVRNACFDQDDCSRMFARKIANQLLGYHYVQLEESIKPIIYDPIPNTEIQFFTPNLQCAIDSMSTAIPCNTTCYVLSSSIQEQRLCWLGSLVSLHVYTENPLPVPMNTTITFGYNYPTFSRNFGRSHVDDTVTNTPLLRISQMYPTMKPINLPGGALSLDQNEGEATKILGNPYYIKLSSKQTDGQFTMMEGIVLPGEGPAMHVHHFENEAFYVLEGEIQFIINNRTVLASKGTCVYAPRGVVHTFRNINGTNARPARLQFWFSPAGIENYFEQVSRVLNQKPPNFDLAIQIAKEWGIDIIGPPNWSIGS</sequence>
<dbReference type="PANTHER" id="PTHR36440:SF1">
    <property type="entry name" value="PUTATIVE (AFU_ORTHOLOGUE AFUA_8G07350)-RELATED"/>
    <property type="match status" value="1"/>
</dbReference>
<feature type="domain" description="Cupin type-2" evidence="2">
    <location>
        <begin position="315"/>
        <end position="373"/>
    </location>
</feature>
<proteinExistence type="predicted"/>
<dbReference type="InterPro" id="IPR013096">
    <property type="entry name" value="Cupin_2"/>
</dbReference>
<evidence type="ECO:0000256" key="1">
    <source>
        <dbReference type="SAM" id="SignalP"/>
    </source>
</evidence>
<dbReference type="InterPro" id="IPR014710">
    <property type="entry name" value="RmlC-like_jellyroll"/>
</dbReference>
<dbReference type="AlphaFoldDB" id="A0A8S2TD91"/>
<evidence type="ECO:0000259" key="2">
    <source>
        <dbReference type="Pfam" id="PF07883"/>
    </source>
</evidence>
<organism evidence="3 4">
    <name type="scientific">Rotaria magnacalcarata</name>
    <dbReference type="NCBI Taxonomy" id="392030"/>
    <lineage>
        <taxon>Eukaryota</taxon>
        <taxon>Metazoa</taxon>
        <taxon>Spiralia</taxon>
        <taxon>Gnathifera</taxon>
        <taxon>Rotifera</taxon>
        <taxon>Eurotatoria</taxon>
        <taxon>Bdelloidea</taxon>
        <taxon>Philodinida</taxon>
        <taxon>Philodinidae</taxon>
        <taxon>Rotaria</taxon>
    </lineage>
</organism>
<dbReference type="Gene3D" id="2.60.120.10">
    <property type="entry name" value="Jelly Rolls"/>
    <property type="match status" value="1"/>
</dbReference>
<dbReference type="SUPFAM" id="SSF51182">
    <property type="entry name" value="RmlC-like cupins"/>
    <property type="match status" value="1"/>
</dbReference>
<feature type="signal peptide" evidence="1">
    <location>
        <begin position="1"/>
        <end position="27"/>
    </location>
</feature>
<keyword evidence="1" id="KW-0732">Signal</keyword>
<dbReference type="EMBL" id="CAJOBJ010031439">
    <property type="protein sequence ID" value="CAF4275649.1"/>
    <property type="molecule type" value="Genomic_DNA"/>
</dbReference>
<dbReference type="InterPro" id="IPR053146">
    <property type="entry name" value="QDO-like"/>
</dbReference>
<comment type="caution">
    <text evidence="3">The sequence shown here is derived from an EMBL/GenBank/DDBJ whole genome shotgun (WGS) entry which is preliminary data.</text>
</comment>
<dbReference type="InterPro" id="IPR011051">
    <property type="entry name" value="RmlC_Cupin_sf"/>
</dbReference>
<accession>A0A8S2TD91</accession>
<reference evidence="3" key="1">
    <citation type="submission" date="2021-02" db="EMBL/GenBank/DDBJ databases">
        <authorList>
            <person name="Nowell W R."/>
        </authorList>
    </citation>
    <scope>NUCLEOTIDE SEQUENCE</scope>
</reference>
<protein>
    <recommendedName>
        <fullName evidence="2">Cupin type-2 domain-containing protein</fullName>
    </recommendedName>
</protein>
<evidence type="ECO:0000313" key="3">
    <source>
        <dbReference type="EMBL" id="CAF4275649.1"/>
    </source>
</evidence>
<feature type="chain" id="PRO_5035887212" description="Cupin type-2 domain-containing protein" evidence="1">
    <location>
        <begin position="28"/>
        <end position="431"/>
    </location>
</feature>
<dbReference type="PANTHER" id="PTHR36440">
    <property type="entry name" value="PUTATIVE (AFU_ORTHOLOGUE AFUA_8G07350)-RELATED"/>
    <property type="match status" value="1"/>
</dbReference>
<name>A0A8S2TD91_9BILA</name>
<feature type="non-terminal residue" evidence="3">
    <location>
        <position position="1"/>
    </location>
</feature>
<dbReference type="Proteomes" id="UP000681720">
    <property type="component" value="Unassembled WGS sequence"/>
</dbReference>